<proteinExistence type="predicted"/>
<evidence type="ECO:0000256" key="1">
    <source>
        <dbReference type="SAM" id="Phobius"/>
    </source>
</evidence>
<dbReference type="AlphaFoldDB" id="A0A0F9NMW1"/>
<sequence>MMLQFYVFFWRWGGKLTNIRSFVGKLLYVCIFFCIVSLFTNYVNYAVGGEGRKCPKKKIQLQFWCATCKEIREFKDCDTADYIWDFQKYKAGAGKYADAKVHQDLPEGWGCQRIAYSCINKDCVDYEKCIPHPGICETCMDDITSKKIWSKVNFKCTGCGKTFDDPGAGYKLDERLEYIPTLKEPGKCSDCGKPLETVCEKSGTCPHVPSF</sequence>
<evidence type="ECO:0000313" key="2">
    <source>
        <dbReference type="EMBL" id="KKM90165.1"/>
    </source>
</evidence>
<protein>
    <submittedName>
        <fullName evidence="2">Uncharacterized protein</fullName>
    </submittedName>
</protein>
<keyword evidence="1" id="KW-1133">Transmembrane helix</keyword>
<reference evidence="2" key="1">
    <citation type="journal article" date="2015" name="Nature">
        <title>Complex archaea that bridge the gap between prokaryotes and eukaryotes.</title>
        <authorList>
            <person name="Spang A."/>
            <person name="Saw J.H."/>
            <person name="Jorgensen S.L."/>
            <person name="Zaremba-Niedzwiedzka K."/>
            <person name="Martijn J."/>
            <person name="Lind A.E."/>
            <person name="van Eijk R."/>
            <person name="Schleper C."/>
            <person name="Guy L."/>
            <person name="Ettema T.J."/>
        </authorList>
    </citation>
    <scope>NUCLEOTIDE SEQUENCE</scope>
</reference>
<keyword evidence="1" id="KW-0472">Membrane</keyword>
<keyword evidence="1" id="KW-0812">Transmembrane</keyword>
<gene>
    <name evidence="2" type="ORF">LCGC14_1241390</name>
</gene>
<accession>A0A0F9NMW1</accession>
<name>A0A0F9NMW1_9ZZZZ</name>
<comment type="caution">
    <text evidence="2">The sequence shown here is derived from an EMBL/GenBank/DDBJ whole genome shotgun (WGS) entry which is preliminary data.</text>
</comment>
<organism evidence="2">
    <name type="scientific">marine sediment metagenome</name>
    <dbReference type="NCBI Taxonomy" id="412755"/>
    <lineage>
        <taxon>unclassified sequences</taxon>
        <taxon>metagenomes</taxon>
        <taxon>ecological metagenomes</taxon>
    </lineage>
</organism>
<feature type="transmembrane region" description="Helical" evidence="1">
    <location>
        <begin position="26"/>
        <end position="47"/>
    </location>
</feature>
<dbReference type="EMBL" id="LAZR01006711">
    <property type="protein sequence ID" value="KKM90165.1"/>
    <property type="molecule type" value="Genomic_DNA"/>
</dbReference>